<feature type="region of interest" description="Disordered" evidence="1">
    <location>
        <begin position="1"/>
        <end position="24"/>
    </location>
</feature>
<feature type="compositionally biased region" description="Basic and acidic residues" evidence="1">
    <location>
        <begin position="11"/>
        <end position="24"/>
    </location>
</feature>
<keyword evidence="3" id="KW-1185">Reference proteome</keyword>
<evidence type="ECO:0000313" key="2">
    <source>
        <dbReference type="EMBL" id="KFD45507.1"/>
    </source>
</evidence>
<organism evidence="2 3">
    <name type="scientific">Trichuris suis</name>
    <name type="common">pig whipworm</name>
    <dbReference type="NCBI Taxonomy" id="68888"/>
    <lineage>
        <taxon>Eukaryota</taxon>
        <taxon>Metazoa</taxon>
        <taxon>Ecdysozoa</taxon>
        <taxon>Nematoda</taxon>
        <taxon>Enoplea</taxon>
        <taxon>Dorylaimia</taxon>
        <taxon>Trichinellida</taxon>
        <taxon>Trichuridae</taxon>
        <taxon>Trichuris</taxon>
    </lineage>
</organism>
<name>A0A085LKL1_9BILA</name>
<dbReference type="EMBL" id="KL363474">
    <property type="protein sequence ID" value="KFD45507.1"/>
    <property type="molecule type" value="Genomic_DNA"/>
</dbReference>
<gene>
    <name evidence="2" type="ORF">M513_13614</name>
</gene>
<reference evidence="2 3" key="1">
    <citation type="journal article" date="2014" name="Nat. Genet.">
        <title>Genome and transcriptome of the porcine whipworm Trichuris suis.</title>
        <authorList>
            <person name="Jex A.R."/>
            <person name="Nejsum P."/>
            <person name="Schwarz E.M."/>
            <person name="Hu L."/>
            <person name="Young N.D."/>
            <person name="Hall R.S."/>
            <person name="Korhonen P.K."/>
            <person name="Liao S."/>
            <person name="Thamsborg S."/>
            <person name="Xia J."/>
            <person name="Xu P."/>
            <person name="Wang S."/>
            <person name="Scheerlinck J.P."/>
            <person name="Hofmann A."/>
            <person name="Sternberg P.W."/>
            <person name="Wang J."/>
            <person name="Gasser R.B."/>
        </authorList>
    </citation>
    <scope>NUCLEOTIDE SEQUENCE [LARGE SCALE GENOMIC DNA]</scope>
    <source>
        <strain evidence="2">DCEP-RM93M</strain>
    </source>
</reference>
<accession>A0A085LKL1</accession>
<dbReference type="Proteomes" id="UP000030764">
    <property type="component" value="Unassembled WGS sequence"/>
</dbReference>
<protein>
    <submittedName>
        <fullName evidence="2">Uncharacterized protein</fullName>
    </submittedName>
</protein>
<sequence length="126" mass="14465">MQFRARGNRRSGTENRDEQWEHGRSRICTEPEQCTACSATADAANACSMAMRAGAMLVCRGCRRQNKGPDEEKNSSRLCYGLRMFVLLSILEKHCRRQNKGPGEEKNSSRLCYGLRMFCCLYWRNT</sequence>
<evidence type="ECO:0000256" key="1">
    <source>
        <dbReference type="SAM" id="MobiDB-lite"/>
    </source>
</evidence>
<dbReference type="AlphaFoldDB" id="A0A085LKL1"/>
<evidence type="ECO:0000313" key="3">
    <source>
        <dbReference type="Proteomes" id="UP000030764"/>
    </source>
</evidence>
<proteinExistence type="predicted"/>